<reference evidence="2 3" key="1">
    <citation type="submission" date="2018-04" db="EMBL/GenBank/DDBJ databases">
        <title>Draft Genome Sequence of Phosphate-Solubilizing Chryseobacterium sp. ISE14 that is a Biocontrol and Plant Growth-Promoting Rhizobacterium Isolated from Cucumber.</title>
        <authorList>
            <person name="Jeong J.-J."/>
            <person name="Sang M.K."/>
            <person name="Choi I.-G."/>
            <person name="Kim K.D."/>
        </authorList>
    </citation>
    <scope>NUCLEOTIDE SEQUENCE [LARGE SCALE GENOMIC DNA]</scope>
    <source>
        <strain evidence="2 3">ISE14</strain>
    </source>
</reference>
<dbReference type="SMART" id="SM00849">
    <property type="entry name" value="Lactamase_B"/>
    <property type="match status" value="1"/>
</dbReference>
<evidence type="ECO:0000313" key="3">
    <source>
        <dbReference type="Proteomes" id="UP000236594"/>
    </source>
</evidence>
<keyword evidence="3" id="KW-1185">Reference proteome</keyword>
<protein>
    <recommendedName>
        <fullName evidence="1">Metallo-beta-lactamase domain-containing protein</fullName>
    </recommendedName>
</protein>
<dbReference type="PANTHER" id="PTHR42951">
    <property type="entry name" value="METALLO-BETA-LACTAMASE DOMAIN-CONTAINING"/>
    <property type="match status" value="1"/>
</dbReference>
<gene>
    <name evidence="2" type="ORF">C1631_009595</name>
</gene>
<dbReference type="OrthoDB" id="9803916at2"/>
<sequence>MGPVQPGEVFYINFNRRLIMWINTTGIVQDHLIILGTLTNPVYLIKGKDEYILVESGVTRDAPTILSQLKEHVSDLSLIKHWFITHSHYDHCGTIESLYPYFRNVQLYASEYAVSNFRNEKYVKKIRQLNALISDQEITGFPADLQQIPFITVKDNDIIETDSGIWQILYTPGHSQCSVSLYHKESDTLFVSDALGEIIGHEKWFPLAFDHVEKFVESINRLNTLHPQTIALGHNGILTGSDARLAPEHSLRGYHETLQFISELQHTLSHEQLIDEICKKFKVMDHSFISDKVYRKSIEMLLFNLKTESIL</sequence>
<dbReference type="Proteomes" id="UP000236594">
    <property type="component" value="Unassembled WGS sequence"/>
</dbReference>
<dbReference type="AlphaFoldDB" id="A0A316X8V1"/>
<dbReference type="InterPro" id="IPR050855">
    <property type="entry name" value="NDM-1-like"/>
</dbReference>
<name>A0A316X8V1_9FLAO</name>
<feature type="domain" description="Metallo-beta-lactamase" evidence="1">
    <location>
        <begin position="39"/>
        <end position="234"/>
    </location>
</feature>
<dbReference type="Gene3D" id="3.60.15.10">
    <property type="entry name" value="Ribonuclease Z/Hydroxyacylglutathione hydrolase-like"/>
    <property type="match status" value="1"/>
</dbReference>
<evidence type="ECO:0000313" key="2">
    <source>
        <dbReference type="EMBL" id="PWN70231.1"/>
    </source>
</evidence>
<dbReference type="InterPro" id="IPR036866">
    <property type="entry name" value="RibonucZ/Hydroxyglut_hydro"/>
</dbReference>
<dbReference type="InterPro" id="IPR001279">
    <property type="entry name" value="Metallo-B-lactamas"/>
</dbReference>
<organism evidence="2 3">
    <name type="scientific">Chryseobacterium phosphatilyticum</name>
    <dbReference type="NCBI Taxonomy" id="475075"/>
    <lineage>
        <taxon>Bacteria</taxon>
        <taxon>Pseudomonadati</taxon>
        <taxon>Bacteroidota</taxon>
        <taxon>Flavobacteriia</taxon>
        <taxon>Flavobacteriales</taxon>
        <taxon>Weeksellaceae</taxon>
        <taxon>Chryseobacterium group</taxon>
        <taxon>Chryseobacterium</taxon>
    </lineage>
</organism>
<dbReference type="SUPFAM" id="SSF56281">
    <property type="entry name" value="Metallo-hydrolase/oxidoreductase"/>
    <property type="match status" value="1"/>
</dbReference>
<accession>A0A316X8V1</accession>
<dbReference type="Pfam" id="PF00753">
    <property type="entry name" value="Lactamase_B"/>
    <property type="match status" value="1"/>
</dbReference>
<evidence type="ECO:0000259" key="1">
    <source>
        <dbReference type="SMART" id="SM00849"/>
    </source>
</evidence>
<proteinExistence type="predicted"/>
<dbReference type="EMBL" id="PPED02000002">
    <property type="protein sequence ID" value="PWN70231.1"/>
    <property type="molecule type" value="Genomic_DNA"/>
</dbReference>
<dbReference type="PANTHER" id="PTHR42951:SF17">
    <property type="entry name" value="METALLO-BETA-LACTAMASE DOMAIN-CONTAINING PROTEIN"/>
    <property type="match status" value="1"/>
</dbReference>
<comment type="caution">
    <text evidence="2">The sequence shown here is derived from an EMBL/GenBank/DDBJ whole genome shotgun (WGS) entry which is preliminary data.</text>
</comment>